<protein>
    <submittedName>
        <fullName evidence="3">NDP-hexose 23-dehydratase</fullName>
    </submittedName>
</protein>
<dbReference type="Proteomes" id="UP000004217">
    <property type="component" value="Unassembled WGS sequence"/>
</dbReference>
<evidence type="ECO:0000259" key="2">
    <source>
        <dbReference type="Pfam" id="PF03559"/>
    </source>
</evidence>
<dbReference type="InterPro" id="IPR038153">
    <property type="entry name" value="EvaA-like_sf"/>
</dbReference>
<accession>G2G4Q3</accession>
<organism evidence="3 4">
    <name type="scientific">Streptomyces zinciresistens K42</name>
    <dbReference type="NCBI Taxonomy" id="700597"/>
    <lineage>
        <taxon>Bacteria</taxon>
        <taxon>Bacillati</taxon>
        <taxon>Actinomycetota</taxon>
        <taxon>Actinomycetes</taxon>
        <taxon>Kitasatosporales</taxon>
        <taxon>Streptomycetaceae</taxon>
        <taxon>Streptomyces</taxon>
    </lineage>
</organism>
<evidence type="ECO:0000313" key="3">
    <source>
        <dbReference type="EMBL" id="EGX61526.1"/>
    </source>
</evidence>
<dbReference type="Pfam" id="PF03559">
    <property type="entry name" value="Hexose_dehydrat"/>
    <property type="match status" value="1"/>
</dbReference>
<proteinExistence type="predicted"/>
<keyword evidence="4" id="KW-1185">Reference proteome</keyword>
<dbReference type="InterPro" id="IPR005212">
    <property type="entry name" value="EvaA-like"/>
</dbReference>
<dbReference type="Gene3D" id="3.90.79.40">
    <property type="entry name" value="EvaA sugar 2,3-dehydratase subunit"/>
    <property type="match status" value="1"/>
</dbReference>
<dbReference type="RefSeq" id="WP_007491094.1">
    <property type="nucleotide sequence ID" value="NZ_AGBF01000003.1"/>
</dbReference>
<reference evidence="3 4" key="1">
    <citation type="submission" date="2011-08" db="EMBL/GenBank/DDBJ databases">
        <authorList>
            <person name="Lin Y."/>
            <person name="Hao X."/>
            <person name="Johnstone L."/>
            <person name="Miller S.J."/>
            <person name="Wei G."/>
            <person name="Rensing C."/>
        </authorList>
    </citation>
    <scope>NUCLEOTIDE SEQUENCE [LARGE SCALE GENOMIC DNA]</scope>
    <source>
        <strain evidence="3 4">K42</strain>
    </source>
</reference>
<gene>
    <name evidence="3" type="ORF">SZN_02282</name>
</gene>
<dbReference type="PATRIC" id="fig|700597.3.peg.440"/>
<dbReference type="EMBL" id="AGBF01000003">
    <property type="protein sequence ID" value="EGX61526.1"/>
    <property type="molecule type" value="Genomic_DNA"/>
</dbReference>
<comment type="caution">
    <text evidence="3">The sequence shown here is derived from an EMBL/GenBank/DDBJ whole genome shotgun (WGS) entry which is preliminary data.</text>
</comment>
<feature type="domain" description="dTDP-4-dehydro-6-deoxy-alpha-D-glucopyranose 2,3-dehydratase" evidence="2">
    <location>
        <begin position="17"/>
        <end position="97"/>
    </location>
</feature>
<dbReference type="GO" id="GO:0016829">
    <property type="term" value="F:lyase activity"/>
    <property type="evidence" value="ECO:0007669"/>
    <property type="project" value="InterPro"/>
</dbReference>
<evidence type="ECO:0000313" key="4">
    <source>
        <dbReference type="Proteomes" id="UP000004217"/>
    </source>
</evidence>
<name>G2G4Q3_9ACTN</name>
<dbReference type="AlphaFoldDB" id="G2G4Q3"/>
<evidence type="ECO:0000256" key="1">
    <source>
        <dbReference type="SAM" id="MobiDB-lite"/>
    </source>
</evidence>
<sequence>MRRAIRAGLRGRHRCPDTGGLGHRSGRFFAVRGPGWRRPAVRRPETGIAGLTAREVDAVPHSPPRAKGRPGNVDGVRLPPTEQVTKGNRRRVRGGSSAPA</sequence>
<feature type="region of interest" description="Disordered" evidence="1">
    <location>
        <begin position="54"/>
        <end position="100"/>
    </location>
</feature>